<protein>
    <recommendedName>
        <fullName evidence="2">PX domain-containing protein</fullName>
    </recommendedName>
</protein>
<dbReference type="PANTHER" id="PTHR10555">
    <property type="entry name" value="SORTING NEXIN"/>
    <property type="match status" value="1"/>
</dbReference>
<evidence type="ECO:0000259" key="2">
    <source>
        <dbReference type="PROSITE" id="PS50195"/>
    </source>
</evidence>
<reference evidence="4" key="1">
    <citation type="journal article" date="2023" name="Commun. Biol.">
        <title>Genome analysis of Parmales, the sister group of diatoms, reveals the evolutionary specialization of diatoms from phago-mixotrophs to photoautotrophs.</title>
        <authorList>
            <person name="Ban H."/>
            <person name="Sato S."/>
            <person name="Yoshikawa S."/>
            <person name="Yamada K."/>
            <person name="Nakamura Y."/>
            <person name="Ichinomiya M."/>
            <person name="Sato N."/>
            <person name="Blanc-Mathieu R."/>
            <person name="Endo H."/>
            <person name="Kuwata A."/>
            <person name="Ogata H."/>
        </authorList>
    </citation>
    <scope>NUCLEOTIDE SEQUENCE [LARGE SCALE GENOMIC DNA]</scope>
    <source>
        <strain evidence="4">NIES 3699</strain>
    </source>
</reference>
<evidence type="ECO:0000313" key="4">
    <source>
        <dbReference type="Proteomes" id="UP001165160"/>
    </source>
</evidence>
<dbReference type="GO" id="GO:0005768">
    <property type="term" value="C:endosome"/>
    <property type="evidence" value="ECO:0007669"/>
    <property type="project" value="TreeGrafter"/>
</dbReference>
<dbReference type="GO" id="GO:0035091">
    <property type="term" value="F:phosphatidylinositol binding"/>
    <property type="evidence" value="ECO:0007669"/>
    <property type="project" value="InterPro"/>
</dbReference>
<sequence length="470" mass="52353">MSNPPPPVASVVIPPSAPPPPPVDQSPNASQKKYQNWKEAWDDARAVVAVDIAVLQTTVSEPEQTGSYMSKHITYLIRTEPYTYLVRRRYTDFVWLRDVLQKRYIGMLLPSLPPKTYQSTGSGSSSTSGLVKHRMRMLGIFLENLVQIPYVRGDPSVLAFLSVQNESEFDAAKTATAIPDLFSDTSAGAIKWRDALRSATIPHNGQRVLMDFINQLEYLEGHLKKLVAATKTLSERAIAKRASMDVLATVFQEWGKTEMEFSNSSKFEYPNKTGQVMAKLLSTSHDKLKGWSKVLSFEPTIIESVVFAALSFLQQQVDAFKSLIKIRDASIRDLEKSDKSLAQKKAEKDVGGDGDKPVSTGVFNFGAKGETLNEAIAREENEVRAKRRSVEAMARALFFSEIDRFNENRMEQLEAAMACLAASELMVSKKNAKLFAAFFGAMNLDAGEWSEKAKAVLSLQEQVEELQFDD</sequence>
<dbReference type="PROSITE" id="PS50195">
    <property type="entry name" value="PX"/>
    <property type="match status" value="1"/>
</dbReference>
<dbReference type="SMART" id="SM00312">
    <property type="entry name" value="PX"/>
    <property type="match status" value="1"/>
</dbReference>
<dbReference type="PANTHER" id="PTHR10555:SF170">
    <property type="entry name" value="FI18122P1"/>
    <property type="match status" value="1"/>
</dbReference>
<evidence type="ECO:0000313" key="3">
    <source>
        <dbReference type="EMBL" id="GMI02289.1"/>
    </source>
</evidence>
<accession>A0A9W7F3Y4</accession>
<organism evidence="3 4">
    <name type="scientific">Triparma verrucosa</name>
    <dbReference type="NCBI Taxonomy" id="1606542"/>
    <lineage>
        <taxon>Eukaryota</taxon>
        <taxon>Sar</taxon>
        <taxon>Stramenopiles</taxon>
        <taxon>Ochrophyta</taxon>
        <taxon>Bolidophyceae</taxon>
        <taxon>Parmales</taxon>
        <taxon>Triparmaceae</taxon>
        <taxon>Triparma</taxon>
    </lineage>
</organism>
<proteinExistence type="predicted"/>
<dbReference type="SUPFAM" id="SSF64268">
    <property type="entry name" value="PX domain"/>
    <property type="match status" value="1"/>
</dbReference>
<feature type="compositionally biased region" description="Pro residues" evidence="1">
    <location>
        <begin position="15"/>
        <end position="24"/>
    </location>
</feature>
<dbReference type="Pfam" id="PF00787">
    <property type="entry name" value="PX"/>
    <property type="match status" value="1"/>
</dbReference>
<dbReference type="AlphaFoldDB" id="A0A9W7F3Y4"/>
<comment type="caution">
    <text evidence="3">The sequence shown here is derived from an EMBL/GenBank/DDBJ whole genome shotgun (WGS) entry which is preliminary data.</text>
</comment>
<feature type="region of interest" description="Disordered" evidence="1">
    <location>
        <begin position="1"/>
        <end position="33"/>
    </location>
</feature>
<feature type="domain" description="PX" evidence="2">
    <location>
        <begin position="53"/>
        <end position="168"/>
    </location>
</feature>
<dbReference type="Gene3D" id="3.30.1520.10">
    <property type="entry name" value="Phox-like domain"/>
    <property type="match status" value="1"/>
</dbReference>
<dbReference type="Gene3D" id="1.20.1270.60">
    <property type="entry name" value="Arfaptin homology (AH) domain/BAR domain"/>
    <property type="match status" value="1"/>
</dbReference>
<name>A0A9W7F3Y4_9STRA</name>
<dbReference type="Proteomes" id="UP001165160">
    <property type="component" value="Unassembled WGS sequence"/>
</dbReference>
<dbReference type="InterPro" id="IPR001683">
    <property type="entry name" value="PX_dom"/>
</dbReference>
<keyword evidence="4" id="KW-1185">Reference proteome</keyword>
<dbReference type="InterPro" id="IPR036871">
    <property type="entry name" value="PX_dom_sf"/>
</dbReference>
<gene>
    <name evidence="3" type="ORF">TrVE_jg14133</name>
</gene>
<evidence type="ECO:0000256" key="1">
    <source>
        <dbReference type="SAM" id="MobiDB-lite"/>
    </source>
</evidence>
<dbReference type="CDD" id="cd06093">
    <property type="entry name" value="PX_domain"/>
    <property type="match status" value="1"/>
</dbReference>
<dbReference type="InterPro" id="IPR027267">
    <property type="entry name" value="AH/BAR_dom_sf"/>
</dbReference>
<dbReference type="EMBL" id="BRXX01000280">
    <property type="protein sequence ID" value="GMI02289.1"/>
    <property type="molecule type" value="Genomic_DNA"/>
</dbReference>